<name>A0ABY6ZCP5_9BACL</name>
<dbReference type="PANTHER" id="PTHR46566:SF2">
    <property type="entry name" value="ATP-DEPENDENT 6-PHOSPHOFRUCTOKINASE ISOZYME 2"/>
    <property type="match status" value="1"/>
</dbReference>
<evidence type="ECO:0000256" key="6">
    <source>
        <dbReference type="PIRNR" id="PIRNR000535"/>
    </source>
</evidence>
<keyword evidence="4" id="KW-0418">Kinase</keyword>
<evidence type="ECO:0000256" key="1">
    <source>
        <dbReference type="ARBA" id="ARBA00005380"/>
    </source>
</evidence>
<evidence type="ECO:0000313" key="8">
    <source>
        <dbReference type="EMBL" id="WAH40673.1"/>
    </source>
</evidence>
<dbReference type="InterPro" id="IPR017583">
    <property type="entry name" value="Tagatose/fructose_Pkinase"/>
</dbReference>
<keyword evidence="2 6" id="KW-0808">Transferase</keyword>
<dbReference type="CDD" id="cd01164">
    <property type="entry name" value="FruK_PfkB_like"/>
    <property type="match status" value="1"/>
</dbReference>
<sequence>MIRVLGANPAMDRTHTIDSLVLGEVNRVHLTKSFAGGKGLDVARTLRHLGVSVAAYGFLGGEIGRSIRATCLAAGIEDKHTEICDETRVCNIYIENNEKRFTVINEQGPNVTLKEQEQLVQTLLADVEDGDFVVLSGSVPKGVPSNFYGEIIRALEGKEVFTIVDATGNLLKDAIEAKPWMIKPNIHEFKEVYPNVTSESKLFEQLESVIENGVSNVVVTLGERGCLATNRESAFYVRVPKVESVNPIASGDTFVGGFIAKYGATGDFKTSVRYASACAVANAMNLMPEIPNNLDLNGLAESTMVEIAG</sequence>
<dbReference type="InterPro" id="IPR002173">
    <property type="entry name" value="Carboh/pur_kinase_PfkB_CS"/>
</dbReference>
<keyword evidence="3 6" id="KW-0547">Nucleotide-binding</keyword>
<dbReference type="Proteomes" id="UP001164761">
    <property type="component" value="Chromosome"/>
</dbReference>
<keyword evidence="6" id="KW-0423">Lactose metabolism</keyword>
<accession>A0ABY6ZCP5</accession>
<keyword evidence="9" id="KW-1185">Reference proteome</keyword>
<gene>
    <name evidence="8" type="ORF">NZD89_20555</name>
</gene>
<dbReference type="EC" id="2.7.1.144" evidence="6"/>
<dbReference type="InterPro" id="IPR011611">
    <property type="entry name" value="PfkB_dom"/>
</dbReference>
<dbReference type="Pfam" id="PF00294">
    <property type="entry name" value="PfkB"/>
    <property type="match status" value="1"/>
</dbReference>
<dbReference type="Gene3D" id="3.40.1190.20">
    <property type="match status" value="1"/>
</dbReference>
<dbReference type="InterPro" id="IPR029056">
    <property type="entry name" value="Ribokinase-like"/>
</dbReference>
<evidence type="ECO:0000256" key="3">
    <source>
        <dbReference type="ARBA" id="ARBA00022741"/>
    </source>
</evidence>
<organism evidence="8 9">
    <name type="scientific">Alicyclobacillus fastidiosus</name>
    <dbReference type="NCBI Taxonomy" id="392011"/>
    <lineage>
        <taxon>Bacteria</taxon>
        <taxon>Bacillati</taxon>
        <taxon>Bacillota</taxon>
        <taxon>Bacilli</taxon>
        <taxon>Bacillales</taxon>
        <taxon>Alicyclobacillaceae</taxon>
        <taxon>Alicyclobacillus</taxon>
    </lineage>
</organism>
<comment type="pathway">
    <text evidence="6">Carbohydrate metabolism; D-tagatose 6-phosphate degradation; D-glyceraldehyde 3-phosphate and glycerone phosphate from D-tagatose 6-phosphate: step 1/2.</text>
</comment>
<comment type="similarity">
    <text evidence="1">Belongs to the carbohydrate kinase pfkB family.</text>
</comment>
<evidence type="ECO:0000256" key="4">
    <source>
        <dbReference type="ARBA" id="ARBA00022777"/>
    </source>
</evidence>
<comment type="catalytic activity">
    <reaction evidence="6">
        <text>D-tagatofuranose 6-phosphate + ATP = D-tagatofuranose 1,6-bisphosphate + ADP + H(+)</text>
        <dbReference type="Rhea" id="RHEA:12420"/>
        <dbReference type="ChEBI" id="CHEBI:15378"/>
        <dbReference type="ChEBI" id="CHEBI:30616"/>
        <dbReference type="ChEBI" id="CHEBI:58694"/>
        <dbReference type="ChEBI" id="CHEBI:58695"/>
        <dbReference type="ChEBI" id="CHEBI:456216"/>
        <dbReference type="EC" id="2.7.1.144"/>
    </reaction>
</comment>
<evidence type="ECO:0000256" key="2">
    <source>
        <dbReference type="ARBA" id="ARBA00022679"/>
    </source>
</evidence>
<evidence type="ECO:0000256" key="5">
    <source>
        <dbReference type="ARBA" id="ARBA00022840"/>
    </source>
</evidence>
<dbReference type="PIRSF" id="PIRSF000535">
    <property type="entry name" value="1PFK/6PFK/LacC"/>
    <property type="match status" value="1"/>
</dbReference>
<dbReference type="RefSeq" id="WP_268004570.1">
    <property type="nucleotide sequence ID" value="NZ_CP104067.1"/>
</dbReference>
<proteinExistence type="inferred from homology"/>
<evidence type="ECO:0000259" key="7">
    <source>
        <dbReference type="Pfam" id="PF00294"/>
    </source>
</evidence>
<evidence type="ECO:0000313" key="9">
    <source>
        <dbReference type="Proteomes" id="UP001164761"/>
    </source>
</evidence>
<dbReference type="SUPFAM" id="SSF53613">
    <property type="entry name" value="Ribokinase-like"/>
    <property type="match status" value="1"/>
</dbReference>
<dbReference type="PROSITE" id="PS00584">
    <property type="entry name" value="PFKB_KINASES_2"/>
    <property type="match status" value="1"/>
</dbReference>
<dbReference type="NCBIfam" id="TIGR03168">
    <property type="entry name" value="1-PFK"/>
    <property type="match status" value="1"/>
</dbReference>
<keyword evidence="5 6" id="KW-0067">ATP-binding</keyword>
<dbReference type="EMBL" id="CP104067">
    <property type="protein sequence ID" value="WAH40673.1"/>
    <property type="molecule type" value="Genomic_DNA"/>
</dbReference>
<feature type="domain" description="Carbohydrate kinase PfkB" evidence="7">
    <location>
        <begin position="12"/>
        <end position="281"/>
    </location>
</feature>
<dbReference type="PANTHER" id="PTHR46566">
    <property type="entry name" value="1-PHOSPHOFRUCTOKINASE-RELATED"/>
    <property type="match status" value="1"/>
</dbReference>
<protein>
    <recommendedName>
        <fullName evidence="6">Tagatose-6-phosphate kinase</fullName>
        <ecNumber evidence="6">2.7.1.144</ecNumber>
    </recommendedName>
</protein>
<reference evidence="8" key="1">
    <citation type="submission" date="2022-08" db="EMBL/GenBank/DDBJ databases">
        <title>Alicyclobacillus fastidiosus DSM 17978, complete genome.</title>
        <authorList>
            <person name="Wang Q."/>
            <person name="Cai R."/>
            <person name="Wang Z."/>
        </authorList>
    </citation>
    <scope>NUCLEOTIDE SEQUENCE</scope>
    <source>
        <strain evidence="8">DSM 17978</strain>
    </source>
</reference>
<comment type="similarity">
    <text evidence="6">Belongs to the carbohydrate kinase PfkB family. LacC subfamily.</text>
</comment>